<keyword evidence="6 10" id="KW-1133">Transmembrane helix</keyword>
<evidence type="ECO:0000313" key="12">
    <source>
        <dbReference type="Proteomes" id="UP001199355"/>
    </source>
</evidence>
<evidence type="ECO:0000256" key="1">
    <source>
        <dbReference type="ARBA" id="ARBA00004651"/>
    </source>
</evidence>
<keyword evidence="8 9" id="KW-0012">Acyltransferase</keyword>
<evidence type="ECO:0000256" key="3">
    <source>
        <dbReference type="ARBA" id="ARBA00022475"/>
    </source>
</evidence>
<keyword evidence="12" id="KW-1185">Reference proteome</keyword>
<feature type="transmembrane region" description="Helical" evidence="10">
    <location>
        <begin position="6"/>
        <end position="22"/>
    </location>
</feature>
<evidence type="ECO:0000256" key="2">
    <source>
        <dbReference type="ARBA" id="ARBA00010323"/>
    </source>
</evidence>
<dbReference type="GO" id="GO:0016746">
    <property type="term" value="F:acyltransferase activity"/>
    <property type="evidence" value="ECO:0007669"/>
    <property type="project" value="UniProtKB-KW"/>
</dbReference>
<keyword evidence="4 9" id="KW-0808">Transferase</keyword>
<evidence type="ECO:0000313" key="11">
    <source>
        <dbReference type="EMBL" id="MCC2166396.1"/>
    </source>
</evidence>
<evidence type="ECO:0000256" key="4">
    <source>
        <dbReference type="ARBA" id="ARBA00022679"/>
    </source>
</evidence>
<keyword evidence="7 9" id="KW-0472">Membrane</keyword>
<evidence type="ECO:0000256" key="8">
    <source>
        <dbReference type="ARBA" id="ARBA00023315"/>
    </source>
</evidence>
<feature type="transmembrane region" description="Helical" evidence="10">
    <location>
        <begin position="462"/>
        <end position="487"/>
    </location>
</feature>
<dbReference type="PANTHER" id="PTHR13285">
    <property type="entry name" value="ACYLTRANSFERASE"/>
    <property type="match status" value="1"/>
</dbReference>
<protein>
    <submittedName>
        <fullName evidence="11">MBOAT family protein</fullName>
    </submittedName>
</protein>
<accession>A0AAE3DMR4</accession>
<dbReference type="RefSeq" id="WP_308727555.1">
    <property type="nucleotide sequence ID" value="NZ_JAJEQF010000002.1"/>
</dbReference>
<dbReference type="InterPro" id="IPR004299">
    <property type="entry name" value="MBOAT_fam"/>
</dbReference>
<evidence type="ECO:0000256" key="7">
    <source>
        <dbReference type="ARBA" id="ARBA00023136"/>
    </source>
</evidence>
<dbReference type="GO" id="GO:0042121">
    <property type="term" value="P:alginic acid biosynthetic process"/>
    <property type="evidence" value="ECO:0007669"/>
    <property type="project" value="InterPro"/>
</dbReference>
<dbReference type="PANTHER" id="PTHR13285:SF23">
    <property type="entry name" value="TEICHOIC ACID D-ALANYLTRANSFERASE"/>
    <property type="match status" value="1"/>
</dbReference>
<gene>
    <name evidence="11" type="ORF">LKD45_01570</name>
</gene>
<dbReference type="EMBL" id="JAJEQF010000002">
    <property type="protein sequence ID" value="MCC2166396.1"/>
    <property type="molecule type" value="Genomic_DNA"/>
</dbReference>
<comment type="caution">
    <text evidence="11">The sequence shown here is derived from an EMBL/GenBank/DDBJ whole genome shotgun (WGS) entry which is preliminary data.</text>
</comment>
<feature type="transmembrane region" description="Helical" evidence="10">
    <location>
        <begin position="116"/>
        <end position="137"/>
    </location>
</feature>
<dbReference type="InterPro" id="IPR024194">
    <property type="entry name" value="Ac/AlaTfrase_AlgI/DltB"/>
</dbReference>
<comment type="subcellular location">
    <subcellularLocation>
        <location evidence="1">Cell membrane</location>
        <topology evidence="1">Multi-pass membrane protein</topology>
    </subcellularLocation>
</comment>
<dbReference type="Proteomes" id="UP001199355">
    <property type="component" value="Unassembled WGS sequence"/>
</dbReference>
<reference evidence="11 12" key="1">
    <citation type="submission" date="2021-10" db="EMBL/GenBank/DDBJ databases">
        <title>Anaerobic single-cell dispensing facilitates the cultivation of human gut bacteria.</title>
        <authorList>
            <person name="Afrizal A."/>
        </authorList>
    </citation>
    <scope>NUCLEOTIDE SEQUENCE [LARGE SCALE GENOMIC DNA]</scope>
    <source>
        <strain evidence="11 12">CLA-AA-H244</strain>
    </source>
</reference>
<feature type="transmembrane region" description="Helical" evidence="10">
    <location>
        <begin position="423"/>
        <end position="442"/>
    </location>
</feature>
<keyword evidence="5 10" id="KW-0812">Transmembrane</keyword>
<comment type="similarity">
    <text evidence="2 9">Belongs to the membrane-bound acyltransferase family.</text>
</comment>
<feature type="transmembrane region" description="Helical" evidence="10">
    <location>
        <begin position="355"/>
        <end position="372"/>
    </location>
</feature>
<keyword evidence="3 9" id="KW-1003">Cell membrane</keyword>
<proteinExistence type="inferred from homology"/>
<feature type="transmembrane region" description="Helical" evidence="10">
    <location>
        <begin position="51"/>
        <end position="68"/>
    </location>
</feature>
<feature type="transmembrane region" description="Helical" evidence="10">
    <location>
        <begin position="392"/>
        <end position="411"/>
    </location>
</feature>
<evidence type="ECO:0000256" key="6">
    <source>
        <dbReference type="ARBA" id="ARBA00022989"/>
    </source>
</evidence>
<dbReference type="PIRSF" id="PIRSF500217">
    <property type="entry name" value="AlgI"/>
    <property type="match status" value="1"/>
</dbReference>
<evidence type="ECO:0000256" key="10">
    <source>
        <dbReference type="SAM" id="Phobius"/>
    </source>
</evidence>
<dbReference type="AlphaFoldDB" id="A0AAE3DMR4"/>
<dbReference type="GO" id="GO:0005886">
    <property type="term" value="C:plasma membrane"/>
    <property type="evidence" value="ECO:0007669"/>
    <property type="project" value="UniProtKB-SubCell"/>
</dbReference>
<dbReference type="Pfam" id="PF03062">
    <property type="entry name" value="MBOAT"/>
    <property type="match status" value="1"/>
</dbReference>
<feature type="transmembrane region" description="Helical" evidence="10">
    <location>
        <begin position="313"/>
        <end position="335"/>
    </location>
</feature>
<name>A0AAE3DMR4_9FIRM</name>
<dbReference type="InterPro" id="IPR051085">
    <property type="entry name" value="MB_O-acyltransferase"/>
</dbReference>
<organism evidence="11 12">
    <name type="scientific">Gallintestinimicrobium propionicum</name>
    <dbReference type="NCBI Taxonomy" id="2981770"/>
    <lineage>
        <taxon>Bacteria</taxon>
        <taxon>Bacillati</taxon>
        <taxon>Bacillota</taxon>
        <taxon>Clostridia</taxon>
        <taxon>Lachnospirales</taxon>
        <taxon>Lachnospiraceae</taxon>
        <taxon>Gallintestinimicrobium</taxon>
    </lineage>
</organism>
<dbReference type="InterPro" id="IPR028362">
    <property type="entry name" value="AlgI"/>
</dbReference>
<evidence type="ECO:0000256" key="9">
    <source>
        <dbReference type="PIRNR" id="PIRNR016636"/>
    </source>
</evidence>
<sequence>MLFNSHIFMLLFLPLLLAGWYFLNWKKKFQLAQGYLIGMSLWFYAYANLQYLWLLLFSCLIGWLLSCVPEKISSEKGKKVLTGVGCVFHLGLLGYFKYSNFFLENLNTVFHTDFPMLQILLPVGISFYTFQQLAYLIDRCRGDAPRDSFFDYLTFMVYFPQLLQGPILLRSEFMGQLKEPERRRFHAERFSEGIQFFVFGLAKKVLLADTLAKAVNYGYSNVSMLDSISALLLAVGYLTELYFDFSGYCDMAVGLGKMIGLEVAENFDAPFHSASVKEFWRRWHMTLGRFFTRYVYIPLGGNRKGKMGTLCNVMIVMLLSGLWHGAAWTFVLWGFLHGVGMIWDNLEHPHLPKKWMRQAATFAYVCMTFVFFRAESIAQGVDVLKSIVSLKWNGFVFQMASALDLTEFYMITKALSMKLPGLLSWFWLGIFVVLIAICFRVLSGEKVSGVVALQRQKGYGRLYPVLLAVLFTWSMISMTGVSEYLYFSF</sequence>
<feature type="transmembrane region" description="Helical" evidence="10">
    <location>
        <begin position="80"/>
        <end position="96"/>
    </location>
</feature>
<dbReference type="PIRSF" id="PIRSF016636">
    <property type="entry name" value="AlgI_DltB"/>
    <property type="match status" value="1"/>
</dbReference>
<evidence type="ECO:0000256" key="5">
    <source>
        <dbReference type="ARBA" id="ARBA00022692"/>
    </source>
</evidence>